<evidence type="ECO:0000313" key="1">
    <source>
        <dbReference type="EMBL" id="KKO73621.1"/>
    </source>
</evidence>
<keyword evidence="2" id="KW-1185">Reference proteome</keyword>
<feature type="non-terminal residue" evidence="1">
    <location>
        <position position="1"/>
    </location>
</feature>
<sequence length="49" mass="6001">GKNPMKKVVNIKNMLYVYFNKSQKLHDDTVKLYARNFKKIKKRPFDRAW</sequence>
<dbReference type="GeneID" id="36320323"/>
<protein>
    <submittedName>
        <fullName evidence="1">Uncharacterized protein</fullName>
    </submittedName>
</protein>
<gene>
    <name evidence="1" type="ORF">AAJ76_3770001413</name>
</gene>
<dbReference type="EMBL" id="JPQZ01000377">
    <property type="protein sequence ID" value="KKO73621.1"/>
    <property type="molecule type" value="Genomic_DNA"/>
</dbReference>
<reference evidence="1 2" key="1">
    <citation type="journal article" date="2015" name="Environ. Microbiol.">
        <title>Genome analyses suggest the presence of polyploidy and recent human-driven expansions in eight global populations of the honeybee pathogen Nosema ceranae.</title>
        <authorList>
            <person name="Pelin A."/>
            <person name="Selman M."/>
            <person name="Aris-Brosou S."/>
            <person name="Farinelli L."/>
            <person name="Corradi N."/>
        </authorList>
    </citation>
    <scope>NUCLEOTIDE SEQUENCE [LARGE SCALE GENOMIC DNA]</scope>
    <source>
        <strain evidence="1 2">PA08 1199</strain>
    </source>
</reference>
<comment type="caution">
    <text evidence="1">The sequence shown here is derived from an EMBL/GenBank/DDBJ whole genome shotgun (WGS) entry which is preliminary data.</text>
</comment>
<accession>A0A0F9W705</accession>
<dbReference type="VEuPathDB" id="MicrosporidiaDB:AAJ76_3770001413"/>
<organism evidence="1 2">
    <name type="scientific">Vairimorpha ceranae</name>
    <dbReference type="NCBI Taxonomy" id="40302"/>
    <lineage>
        <taxon>Eukaryota</taxon>
        <taxon>Fungi</taxon>
        <taxon>Fungi incertae sedis</taxon>
        <taxon>Microsporidia</taxon>
        <taxon>Nosematidae</taxon>
        <taxon>Vairimorpha</taxon>
    </lineage>
</organism>
<proteinExistence type="predicted"/>
<dbReference type="AlphaFoldDB" id="A0A0F9W705"/>
<name>A0A0F9W705_9MICR</name>
<dbReference type="RefSeq" id="XP_024329363.1">
    <property type="nucleotide sequence ID" value="XM_024475382.1"/>
</dbReference>
<dbReference type="Proteomes" id="UP000034350">
    <property type="component" value="Unassembled WGS sequence"/>
</dbReference>
<evidence type="ECO:0000313" key="2">
    <source>
        <dbReference type="Proteomes" id="UP000034350"/>
    </source>
</evidence>